<dbReference type="PANTHER" id="PTHR30620:SF16">
    <property type="entry name" value="LYSOSOMAL BETA GLUCOSIDASE"/>
    <property type="match status" value="1"/>
</dbReference>
<dbReference type="InterPro" id="IPR017853">
    <property type="entry name" value="GH"/>
</dbReference>
<evidence type="ECO:0000256" key="5">
    <source>
        <dbReference type="ARBA" id="ARBA00022801"/>
    </source>
</evidence>
<dbReference type="InterPro" id="IPR036962">
    <property type="entry name" value="Glyco_hydro_3_N_sf"/>
</dbReference>
<dbReference type="InterPro" id="IPR002772">
    <property type="entry name" value="Glyco_hydro_3_C"/>
</dbReference>
<feature type="domain" description="Glycoside hydrolase family 3 C-terminal" evidence="10">
    <location>
        <begin position="405"/>
        <end position="605"/>
    </location>
</feature>
<dbReference type="Gene3D" id="3.20.20.300">
    <property type="entry name" value="Glycoside hydrolase, family 3, N-terminal domain"/>
    <property type="match status" value="1"/>
</dbReference>
<comment type="similarity">
    <text evidence="2 7">Belongs to the glycosyl hydrolase 3 family.</text>
</comment>
<dbReference type="EMBL" id="FMZZ01000003">
    <property type="protein sequence ID" value="SDC61537.1"/>
    <property type="molecule type" value="Genomic_DNA"/>
</dbReference>
<dbReference type="OrthoDB" id="9803863at2"/>
<proteinExistence type="inferred from homology"/>
<keyword evidence="6 7" id="KW-0326">Glycosidase</keyword>
<evidence type="ECO:0000256" key="7">
    <source>
        <dbReference type="RuleBase" id="RU361161"/>
    </source>
</evidence>
<dbReference type="STRING" id="1271860.SAMN05216174_103137"/>
<evidence type="ECO:0000256" key="4">
    <source>
        <dbReference type="ARBA" id="ARBA00022729"/>
    </source>
</evidence>
<dbReference type="InterPro" id="IPR001764">
    <property type="entry name" value="Glyco_hydro_3_N"/>
</dbReference>
<dbReference type="InterPro" id="IPR019800">
    <property type="entry name" value="Glyco_hydro_3_AS"/>
</dbReference>
<dbReference type="SUPFAM" id="SSF51445">
    <property type="entry name" value="(Trans)glycosidases"/>
    <property type="match status" value="1"/>
</dbReference>
<dbReference type="Gene3D" id="3.40.50.1700">
    <property type="entry name" value="Glycoside hydrolase family 3 C-terminal domain"/>
    <property type="match status" value="1"/>
</dbReference>
<dbReference type="Pfam" id="PF01915">
    <property type="entry name" value="Glyco_hydro_3_C"/>
    <property type="match status" value="1"/>
</dbReference>
<evidence type="ECO:0000313" key="12">
    <source>
        <dbReference type="Proteomes" id="UP000199501"/>
    </source>
</evidence>
<evidence type="ECO:0000256" key="3">
    <source>
        <dbReference type="ARBA" id="ARBA00012744"/>
    </source>
</evidence>
<evidence type="ECO:0000259" key="9">
    <source>
        <dbReference type="Pfam" id="PF00933"/>
    </source>
</evidence>
<dbReference type="InterPro" id="IPR051915">
    <property type="entry name" value="Cellulose_Degrad_GH3"/>
</dbReference>
<evidence type="ECO:0000256" key="1">
    <source>
        <dbReference type="ARBA" id="ARBA00000448"/>
    </source>
</evidence>
<dbReference type="PRINTS" id="PR00133">
    <property type="entry name" value="GLHYDRLASE3"/>
</dbReference>
<sequence length="613" mass="65326">MPRLCPPRRTIALLAGALALTAGVAVAEPAYADPTRPAQARVDDLLRRMTLDEKLGQMTQIERSAPADGQDIAAYGIGSILSGGGSTPTPNTPETWADMYDAFQRTALSSRLGIPIIYGVDAVHGHNNVRGATIFPHNIGLGAARDPRLVERIGRATAEEVTGTGPDWTFAPCLCVARDDRWGRTYESFGEVPGLATANTSIITGFQGRRLDGPASILATAKHFIGDGGTTGGTDQGDTQISERELRAIHLPPFQAAVRRGVGSVMVSYSSWNAAKLHSNRYLITDLLKGELGFSGFVVSDWQGIDKIDGQPGFTAAEVRASVNAGVDMVMVPFEYKKFLALLRAEVQEGRVPLSRIDDANRRILTKKFELGLFEKPLADRRYIGTVGSPEHRALAREAVRKSQVLLKNDGVLPLSKDVRKLFVAGKSADDIGNQSGGWTITWQGASGDVTPGTTVLEGIRATVSARTEVVHSIDGSGIDGGFDAAVAVIGEKPYAEFFGDRPHGLSLDAEDVATLGRLTASGVPLVVVLVSGRPLDVGAHLGDWDALLAAFLPGTEGQGVVDVLFGDHNPTGRLPSTWAAFDQQPINAGDGKQALFPYGHGLRYRLTGDRPR</sequence>
<evidence type="ECO:0000259" key="10">
    <source>
        <dbReference type="Pfam" id="PF01915"/>
    </source>
</evidence>
<feature type="signal peptide" evidence="8">
    <location>
        <begin position="1"/>
        <end position="27"/>
    </location>
</feature>
<dbReference type="InterPro" id="IPR036881">
    <property type="entry name" value="Glyco_hydro_3_C_sf"/>
</dbReference>
<evidence type="ECO:0000256" key="6">
    <source>
        <dbReference type="ARBA" id="ARBA00023295"/>
    </source>
</evidence>
<dbReference type="Pfam" id="PF00933">
    <property type="entry name" value="Glyco_hydro_3"/>
    <property type="match status" value="1"/>
</dbReference>
<comment type="catalytic activity">
    <reaction evidence="1">
        <text>Hydrolysis of terminal, non-reducing beta-D-glucosyl residues with release of beta-D-glucose.</text>
        <dbReference type="EC" id="3.2.1.21"/>
    </reaction>
</comment>
<dbReference type="Proteomes" id="UP000199501">
    <property type="component" value="Unassembled WGS sequence"/>
</dbReference>
<feature type="chain" id="PRO_5039098281" description="beta-glucosidase" evidence="8">
    <location>
        <begin position="28"/>
        <end position="613"/>
    </location>
</feature>
<evidence type="ECO:0000313" key="11">
    <source>
        <dbReference type="EMBL" id="SDC61537.1"/>
    </source>
</evidence>
<feature type="domain" description="Glycoside hydrolase family 3 N-terminal" evidence="9">
    <location>
        <begin position="50"/>
        <end position="366"/>
    </location>
</feature>
<dbReference type="SUPFAM" id="SSF52279">
    <property type="entry name" value="Beta-D-glucan exohydrolase, C-terminal domain"/>
    <property type="match status" value="1"/>
</dbReference>
<keyword evidence="5 7" id="KW-0378">Hydrolase</keyword>
<keyword evidence="12" id="KW-1185">Reference proteome</keyword>
<gene>
    <name evidence="11" type="ORF">SAMN05216174_103137</name>
</gene>
<dbReference type="GO" id="GO:0008422">
    <property type="term" value="F:beta-glucosidase activity"/>
    <property type="evidence" value="ECO:0007669"/>
    <property type="project" value="UniProtKB-EC"/>
</dbReference>
<evidence type="ECO:0000256" key="2">
    <source>
        <dbReference type="ARBA" id="ARBA00005336"/>
    </source>
</evidence>
<dbReference type="PANTHER" id="PTHR30620">
    <property type="entry name" value="PERIPLASMIC BETA-GLUCOSIDASE-RELATED"/>
    <property type="match status" value="1"/>
</dbReference>
<dbReference type="EC" id="3.2.1.21" evidence="3"/>
<dbReference type="RefSeq" id="WP_091449428.1">
    <property type="nucleotide sequence ID" value="NZ_FMZZ01000003.1"/>
</dbReference>
<keyword evidence="4 8" id="KW-0732">Signal</keyword>
<dbReference type="AlphaFoldDB" id="A0A1G6N266"/>
<accession>A0A1G6N266</accession>
<reference evidence="12" key="1">
    <citation type="submission" date="2016-10" db="EMBL/GenBank/DDBJ databases">
        <authorList>
            <person name="Varghese N."/>
            <person name="Submissions S."/>
        </authorList>
    </citation>
    <scope>NUCLEOTIDE SEQUENCE [LARGE SCALE GENOMIC DNA]</scope>
    <source>
        <strain evidence="12">IBRC-M 10403</strain>
    </source>
</reference>
<dbReference type="GO" id="GO:0009251">
    <property type="term" value="P:glucan catabolic process"/>
    <property type="evidence" value="ECO:0007669"/>
    <property type="project" value="TreeGrafter"/>
</dbReference>
<protein>
    <recommendedName>
        <fullName evidence="3">beta-glucosidase</fullName>
        <ecNumber evidence="3">3.2.1.21</ecNumber>
    </recommendedName>
</protein>
<organism evidence="11 12">
    <name type="scientific">Actinokineospora iranica</name>
    <dbReference type="NCBI Taxonomy" id="1271860"/>
    <lineage>
        <taxon>Bacteria</taxon>
        <taxon>Bacillati</taxon>
        <taxon>Actinomycetota</taxon>
        <taxon>Actinomycetes</taxon>
        <taxon>Pseudonocardiales</taxon>
        <taxon>Pseudonocardiaceae</taxon>
        <taxon>Actinokineospora</taxon>
    </lineage>
</organism>
<name>A0A1G6N266_9PSEU</name>
<dbReference type="PROSITE" id="PS00775">
    <property type="entry name" value="GLYCOSYL_HYDROL_F3"/>
    <property type="match status" value="1"/>
</dbReference>
<evidence type="ECO:0000256" key="8">
    <source>
        <dbReference type="SAM" id="SignalP"/>
    </source>
</evidence>